<comment type="caution">
    <text evidence="1">The sequence shown here is derived from an EMBL/GenBank/DDBJ whole genome shotgun (WGS) entry which is preliminary data.</text>
</comment>
<dbReference type="Proteomes" id="UP001141327">
    <property type="component" value="Unassembled WGS sequence"/>
</dbReference>
<evidence type="ECO:0000313" key="2">
    <source>
        <dbReference type="Proteomes" id="UP001141327"/>
    </source>
</evidence>
<evidence type="ECO:0000313" key="1">
    <source>
        <dbReference type="EMBL" id="KAJ4456079.1"/>
    </source>
</evidence>
<name>A0ABQ8UFG7_9EUKA</name>
<gene>
    <name evidence="1" type="ORF">PAPYR_8845</name>
</gene>
<keyword evidence="2" id="KW-1185">Reference proteome</keyword>
<reference evidence="1" key="1">
    <citation type="journal article" date="2022" name="bioRxiv">
        <title>Genomics of Preaxostyla Flagellates Illuminates Evolutionary Transitions and the Path Towards Mitochondrial Loss.</title>
        <authorList>
            <person name="Novak L.V.F."/>
            <person name="Treitli S.C."/>
            <person name="Pyrih J."/>
            <person name="Halakuc P."/>
            <person name="Pipaliya S.V."/>
            <person name="Vacek V."/>
            <person name="Brzon O."/>
            <person name="Soukal P."/>
            <person name="Eme L."/>
            <person name="Dacks J.B."/>
            <person name="Karnkowska A."/>
            <person name="Elias M."/>
            <person name="Hampl V."/>
        </authorList>
    </citation>
    <scope>NUCLEOTIDE SEQUENCE</scope>
    <source>
        <strain evidence="1">RCP-MX</strain>
    </source>
</reference>
<sequence>MGITFHFPPNTCTRSSFHSHLIYSHSHPGHFQTMLVLHVSSPSIWIGTLFSECRILISPPTRAQGPSTLVAHHPVLIV</sequence>
<dbReference type="EMBL" id="JAPMOS010000083">
    <property type="protein sequence ID" value="KAJ4456079.1"/>
    <property type="molecule type" value="Genomic_DNA"/>
</dbReference>
<accession>A0ABQ8UFG7</accession>
<protein>
    <submittedName>
        <fullName evidence="1">Uncharacterized protein</fullName>
    </submittedName>
</protein>
<organism evidence="1 2">
    <name type="scientific">Paratrimastix pyriformis</name>
    <dbReference type="NCBI Taxonomy" id="342808"/>
    <lineage>
        <taxon>Eukaryota</taxon>
        <taxon>Metamonada</taxon>
        <taxon>Preaxostyla</taxon>
        <taxon>Paratrimastigidae</taxon>
        <taxon>Paratrimastix</taxon>
    </lineage>
</organism>
<proteinExistence type="predicted"/>